<accession>A0ABY7GIJ6</accession>
<dbReference type="EMBL" id="CP113517">
    <property type="protein sequence ID" value="WAR44436.1"/>
    <property type="molecule type" value="Genomic_DNA"/>
</dbReference>
<evidence type="ECO:0000313" key="2">
    <source>
        <dbReference type="EMBL" id="WAR44436.1"/>
    </source>
</evidence>
<dbReference type="SUPFAM" id="SSF142433">
    <property type="entry name" value="CinA-like"/>
    <property type="match status" value="1"/>
</dbReference>
<dbReference type="InterPro" id="IPR036653">
    <property type="entry name" value="CinA-like_C"/>
</dbReference>
<dbReference type="Proteomes" id="UP001162780">
    <property type="component" value="Chromosome"/>
</dbReference>
<name>A0ABY7GIJ6_9GAMM</name>
<organism evidence="2 3">
    <name type="scientific">Methylomonas rapida</name>
    <dbReference type="NCBI Taxonomy" id="2963939"/>
    <lineage>
        <taxon>Bacteria</taxon>
        <taxon>Pseudomonadati</taxon>
        <taxon>Pseudomonadota</taxon>
        <taxon>Gammaproteobacteria</taxon>
        <taxon>Methylococcales</taxon>
        <taxon>Methylococcaceae</taxon>
        <taxon>Methylomonas</taxon>
    </lineage>
</organism>
<reference evidence="2" key="1">
    <citation type="submission" date="2022-11" db="EMBL/GenBank/DDBJ databases">
        <title>Methylomonas rapida sp. nov., Carotenoid-Producing Obligate Methanotrophs with High Growth Characteristics and Biotechnological Potential.</title>
        <authorList>
            <person name="Tikhonova E.N."/>
            <person name="Suleimanov R.Z."/>
            <person name="Miroshnikov K."/>
            <person name="Oshkin I.Y."/>
            <person name="Belova S.E."/>
            <person name="Danilova O.V."/>
            <person name="Ashikhmin A."/>
            <person name="Konopkin A."/>
            <person name="But S.Y."/>
            <person name="Khmelenina V.N."/>
            <person name="Kuznetsov N."/>
            <person name="Pimenov N.V."/>
            <person name="Dedysh S.N."/>
        </authorList>
    </citation>
    <scope>NUCLEOTIDE SEQUENCE</scope>
    <source>
        <strain evidence="2">MP1</strain>
    </source>
</reference>
<evidence type="ECO:0000259" key="1">
    <source>
        <dbReference type="Pfam" id="PF02464"/>
    </source>
</evidence>
<sequence>MDNNPIYSLAESLGAKLLKRQWQLTLAESCTGGGIAQAITDVAGSSAWFDRGFVTYSNAAKVDMLGLPPSTLASFGAVSQETALAMVAGALAHSAADLAIAVTGIAGPGGGSEEKPVGTVFIAWQLRGHEGACVRKQFSGDRLSVRRQVVAFCLQLTRDVAEGIALDPFVEKGFSPS</sequence>
<keyword evidence="3" id="KW-1185">Reference proteome</keyword>
<proteinExistence type="predicted"/>
<feature type="domain" description="CinA C-terminal" evidence="1">
    <location>
        <begin position="8"/>
        <end position="159"/>
    </location>
</feature>
<gene>
    <name evidence="2" type="ORF">NM686_019085</name>
</gene>
<dbReference type="InterPro" id="IPR008136">
    <property type="entry name" value="CinA_C"/>
</dbReference>
<dbReference type="Gene3D" id="3.90.950.20">
    <property type="entry name" value="CinA-like"/>
    <property type="match status" value="1"/>
</dbReference>
<dbReference type="NCBIfam" id="TIGR00199">
    <property type="entry name" value="PncC_domain"/>
    <property type="match status" value="1"/>
</dbReference>
<dbReference type="RefSeq" id="WP_255189412.1">
    <property type="nucleotide sequence ID" value="NZ_CP113517.1"/>
</dbReference>
<protein>
    <submittedName>
        <fullName evidence="2">Nicotinamide-nucleotide amidohydrolase family protein</fullName>
    </submittedName>
</protein>
<evidence type="ECO:0000313" key="3">
    <source>
        <dbReference type="Proteomes" id="UP001162780"/>
    </source>
</evidence>
<dbReference type="Pfam" id="PF02464">
    <property type="entry name" value="CinA"/>
    <property type="match status" value="1"/>
</dbReference>